<comment type="similarity">
    <text evidence="2">Belongs to the ABC transporter superfamily. ABCG family. PDR (TC 3.A.1.205) subfamily.</text>
</comment>
<feature type="transmembrane region" description="Helical" evidence="9">
    <location>
        <begin position="2854"/>
        <end position="2871"/>
    </location>
</feature>
<sequence length="3773" mass="420740">MDDPVDTTGTSPLSMEAVATLVALSVGLVYWLYLRSGRTDPSLNNSTTAKPTRLREERFAAFIENEVSGNGIVLFIANGGSLDPFEALFGALQVPLHVVDLAKTAGGSKVLEALHDKYQTEEKQHEFLVVKGELVGGLAQLRSLLVDGRKDELGVDCDWSQVRVDPKSDTGFMILDATNGFQHVQDIEEAKELPPLETRPLHTVEELRNFDMTKLIGCSVPIAQRARKQRRRSKLLVCHDMKGGYQEDRFKQGGDDFDAYRFYQWDLVDVFVYFGHALVCPPPLGWIAAGHRHGTRVLGTFLTEGDQGTEIGKVLFQDALSAETFASKLAAIAWHGGFDGWLINIENDVPVELVTNVDVFLRTLRKGMQLQNERAQVVWYGSLSRAGKRSSYVRLDEAGTDFFRNVDAFYADYGWSPDDAKFSAAFDLDRRYDIYMGIDVFGRHNMLGGGKMNCSEPLRVAWNSGVSAALFAPGWTHECYQHEEQSDFVEVENRFWNAVRESWKVKSPCYDALGGKNCLYSAFNIGRGLGIWTEGKRVGAVPWSNMTELDVQPDQAIHVGNVTTTATGSMKAVISHDTAFQGGSSVQLQGQLVGREKSYFKLFDVDIEFSARRVMEISYTTATREESVCLLVLTVCPGIDRATHYVILRSMDDSGPDSGDNRLDPKKTLSTVAMASLEKHFYLPVSTEFFTVEGMSSGAVKGITVDGWCKKTYRLGGQLWDQKHIVEIGVLCTKKIRKVPGEREDYLAYIGEVCVVGSGGNPTVKAVHRDVHSQPKVCENARITSFKRLGAQSVSFGVQWDFSSDGIPVRYVLAFAHTDSNQRVFIGKSFDNALWVDQYAWQASQGATSTSSHSSTRLTIELQSVSWTGQSSTGVCQLHLEDGQPRISTVALLGLDKKEVTYPVDSADLMAPGVLTVLLSYSPVSMLTRRQLNDLSHVKTEPKTGQPLQRLKQTPSNPLQLDRAHRYREINTNLITRTSLISEFALVPTSKFPMATDKKLGLDSADALMAQGPNVLHSYVADKVQAAMGKAMPQMEVRFKNLSISAKVFAPRHTDPKSQLPTLFNSVKKSAAKINAKNHTAEKTILKNASGVFKPGTITLLLGQPGSGKSSLMKVLSGRFPLEKNVAIEGEITYNGVAQADILKRLPQFAAYVTQRDKHFPTLTVKETLEFAHAFCGGGLSHRTEQLLSKGSAEENTAALEALTALYAHYPDVVIKQLGLENCKDTIVGNAMLRGVSGGERKRVTTGEMEFGMKYMTLMDEISTGLDSAATFDIISTQRGIAKTLQKTVVIALLQPSPEVFELFDDVMILNEGEVMYHGPRDQAVPFFESLGFKCPPDRDEADFLLDLGTNQQYSYEVDLPAGATHHPRLANEFADIFRRSAIHERMLRALDAPHEPGLLENVGAHMDPMPEFRRGFWENTRTLMKRQTMVTLRNTAFIKGRCIMVVLMGLVYSSTFWQVEPTDVQNMLGIMFQAVLFLALGQVSQIPTFMAARDVFYKQRGANFFPTTSYVLACSVAQIPMAIAESLIFGSLVYWMCGFVATAGAFICYMILLILTNLVFSSWFFLLTALSPDFHIAKPFATFTVVFFILFAGFVMAKSTMPGWFVWIYWINPIAWCLRGLAVNQYRAAKFDVCIYEGVDYCANYNMNMGEYYLSQYDVPSAKVWVWAAMLFMIACYALFMALGCYVLEYHRFESPEHTIIKDKDEESDESYALAATPKGSSTTVDIGHEKNFVPVTIAFQDLWYSVPKPGNPKESLDLLKGISGFAKPGTMTALMGSSGAGKTTLMDVIAGRKTGGKIQGKILFNGYEATDLAIRRCTGYCEQMDIHSDATTFREAFMFSAFLRQDSTIPDHKKYDSVEEVLDLLDMHDIADQIVRGSSVEQMKRLTIGVELAAQPSVLFLDEPTSGLDARSAKLIMDGVRKVADSGRTIVCTIHQPSSDVFYLFDHLLLLKRGGETVFVGELGEKCRKLVEYFESIPGVSPLPNRYNPATWMLECIGAGVNNVASMDFVEYFKNSDENRVLDYEMALEGVTVPAPHLPEMIFQKKRAASSWTQAKFLTVRFMRMYWRTPTYNMTRFVIGLFLAVLFGLTYVDVEYVSYQGINGGVGMVFMTTLFNGIVSFNGVLPIASGDRAAFYRERASQTYNSLWYFVGSTIAEIPYVFFSCLIFTVIFFPLAGFTGFGTGVLYWINVSLLVLMQTYMGQLFVYALPSVEVAAIIGVLINSIFFLFMGFNPPAKSIPSGYRWLYTITPQRYSLSILEALVFTDCSNEPTWNSTLGAYENVGSELACQPVTSLPLSIDHITVKEYVESVFEMKHDDIWSNFGYVFVFIGVFRVLAFCIPQRQISNDRTTVKGYVEDHFQMKHSEIWSNFGYIFVFLAVFRLLALMSLRFVNHQKRPLPMSDQQERTPGHESGAALMAYGPEVLHDYVATRFEAALGRTMPQMEVRFNNLSIAADVVVVEEDENKTELPTIWNTAKKGLAKLSAKKHVVRKEILRNASGVLKPGTITLVLGQPGSGKSSLMKVLSGRFPLEKNVTIEGDVTYNGVPQAEIMRRLPQFVAYVTQRDKHFPTLTVKETLEYAHRFCGGEMSKRAEEKLSKGTAEENQAALEAAKALFAHYPDVVIQQLGLDNCQDTIVGNGMMRGVSGGERKRVTTGEMEFGMKYVTLMDEISTGLDSAATFDIIKTQRSIAKKLQKTVVIALLQPAPEVFELFDDVIILNEGEVMYHGPREQVVGHFESLGFKCPPERDVADYLLDLGTNQQYRYEASLPSGLAHHPRLASEFAEHYRRSSIHRDMLAALEAPYDPKLLENVSNDIDPMPEFHQSFWDNTWTLMERQNKVTMRNTAFLKGRGIMVIVMGLVNASTFWNVDPVNVQVLLGVLFQAVLFLSLGQASQIPTFMAARDIFYKQRGANFYRTASYVLSCSVSQVPLAFAETIVFGPLVYWLCGFVSSASAFIIYLIMLMLTNLAFAAWFFFIASISPDLHVSKPIAMITILFFVLFAGFIVAKSQMPDWLVWIYWIDPIAWCLRALAVNQYRSSIFEVCLYEGVDYCSQFGMYMGEYYLSMYDVPSAKTWIIYGIIFMIVAYVVFMFLGCLVLEYKRYESPEHTILTKKTVDENEAGSYALVATPKKSKSPADGEAFVVEVKEREKNFVPVTVAFQDLWYSVPNPKNPKESLDLLKGVSGFAMPGSVTALMGSSGAGKTTLMDVIAGRKTGGTIKGKILLNGYDANDLAIRRCTGYCEQMDVHSEASTFREAFTFSAFLRQDSSVPDSKKYDSVDEVLDLLDMHDIADQIIRGSSVEQMKRLTIGVELAAQPSVIFLDEPTSGLDARSAKLIMDGVRKVADSGRTIVCTIHQPSTEVFYLFDNLLLLKRGGETVFVGELGEKCRKLVEYFESIPGVSPLAKGYNPATWMLEVIGAGVGHAAGTTDFVQAFKDSEEKRILDANLAKEGVTIPSPDFPEMVFTKKRAASSMTQARFLIGRFLDMYWRTPSYNLTRFVVTFLLSLVFGLLFLDGGYTSYQGINGGVGMVFMTTLFNGIVSFNSVLPISCEERESFYRERAAQTYNALWYFVGSTLAEIPYVFASGFIFTFVWFFMVGFTGFGTALLYWVNISLLILLQTYMGQFLAYALPSVEVAAIIGVLMNSIFFLFMGFNPPANAIPSGYKWLYAITPQRYPLAILGSLVFGQCDVDPTWNESTQAYENVGSQLGCQPVTGLPVSIDHITVKEYVGSVFGMHHSDMWAQFGYVFIFIAVFRVLALLSLRFLNHQKR</sequence>
<evidence type="ECO:0000256" key="8">
    <source>
        <dbReference type="ARBA" id="ARBA00023136"/>
    </source>
</evidence>
<dbReference type="Gene3D" id="3.40.50.300">
    <property type="entry name" value="P-loop containing nucleotide triphosphate hydrolases"/>
    <property type="match status" value="4"/>
</dbReference>
<dbReference type="Pfam" id="PF00005">
    <property type="entry name" value="ABC_tran"/>
    <property type="match status" value="4"/>
</dbReference>
<dbReference type="InterPro" id="IPR034003">
    <property type="entry name" value="ABCG_PDR_2"/>
</dbReference>
<feature type="transmembrane region" description="Helical" evidence="9">
    <location>
        <begin position="2106"/>
        <end position="2127"/>
    </location>
</feature>
<dbReference type="PROSITE" id="PS50893">
    <property type="entry name" value="ABC_TRANSPORTER_2"/>
    <property type="match status" value="4"/>
</dbReference>
<keyword evidence="12" id="KW-1185">Reference proteome</keyword>
<gene>
    <name evidence="11" type="ORF">P3T76_010812</name>
</gene>
<feature type="transmembrane region" description="Helical" evidence="9">
    <location>
        <begin position="1511"/>
        <end position="1536"/>
    </location>
</feature>
<dbReference type="GO" id="GO:0016887">
    <property type="term" value="F:ATP hydrolysis activity"/>
    <property type="evidence" value="ECO:0007669"/>
    <property type="project" value="InterPro"/>
</dbReference>
<dbReference type="Gene3D" id="3.20.20.80">
    <property type="entry name" value="Glycosidases"/>
    <property type="match status" value="1"/>
</dbReference>
<dbReference type="GO" id="GO:0016020">
    <property type="term" value="C:membrane"/>
    <property type="evidence" value="ECO:0007669"/>
    <property type="project" value="UniProtKB-SubCell"/>
</dbReference>
<keyword evidence="7 9" id="KW-1133">Transmembrane helix</keyword>
<keyword evidence="4 9" id="KW-0812">Transmembrane</keyword>
<evidence type="ECO:0000256" key="3">
    <source>
        <dbReference type="ARBA" id="ARBA00022448"/>
    </source>
</evidence>
<feature type="domain" description="ABC transporter" evidence="10">
    <location>
        <begin position="1062"/>
        <end position="1337"/>
    </location>
</feature>
<dbReference type="Pfam" id="PF03644">
    <property type="entry name" value="Glyco_hydro_85"/>
    <property type="match status" value="1"/>
</dbReference>
<dbReference type="Pfam" id="PF01061">
    <property type="entry name" value="ABC2_membrane"/>
    <property type="match status" value="4"/>
</dbReference>
<feature type="transmembrane region" description="Helical" evidence="9">
    <location>
        <begin position="3077"/>
        <end position="3100"/>
    </location>
</feature>
<dbReference type="GO" id="GO:0005524">
    <property type="term" value="F:ATP binding"/>
    <property type="evidence" value="ECO:0007669"/>
    <property type="project" value="UniProtKB-KW"/>
</dbReference>
<evidence type="ECO:0000313" key="12">
    <source>
        <dbReference type="Proteomes" id="UP001259832"/>
    </source>
</evidence>
<dbReference type="Pfam" id="PF06422">
    <property type="entry name" value="PDR_CDR"/>
    <property type="match status" value="2"/>
</dbReference>
<reference evidence="11" key="1">
    <citation type="submission" date="2023-08" db="EMBL/GenBank/DDBJ databases">
        <title>Reference Genome Resource for the Citrus Pathogen Phytophthora citrophthora.</title>
        <authorList>
            <person name="Moller H."/>
            <person name="Coetzee B."/>
            <person name="Rose L.J."/>
            <person name="Van Niekerk J.M."/>
        </authorList>
    </citation>
    <scope>NUCLEOTIDE SEQUENCE</scope>
    <source>
        <strain evidence="11">STE-U-9442</strain>
    </source>
</reference>
<keyword evidence="8 9" id="KW-0472">Membrane</keyword>
<feature type="transmembrane region" description="Helical" evidence="9">
    <location>
        <begin position="1437"/>
        <end position="1456"/>
    </location>
</feature>
<dbReference type="GO" id="GO:0033925">
    <property type="term" value="F:mannosyl-glycoprotein endo-beta-N-acetylglucosaminidase activity"/>
    <property type="evidence" value="ECO:0007669"/>
    <property type="project" value="InterPro"/>
</dbReference>
<feature type="transmembrane region" description="Helical" evidence="9">
    <location>
        <begin position="3016"/>
        <end position="3034"/>
    </location>
</feature>
<feature type="transmembrane region" description="Helical" evidence="9">
    <location>
        <begin position="1580"/>
        <end position="1598"/>
    </location>
</feature>
<comment type="caution">
    <text evidence="11">The sequence shown here is derived from an EMBL/GenBank/DDBJ whole genome shotgun (WGS) entry which is preliminary data.</text>
</comment>
<dbReference type="InterPro" id="IPR013525">
    <property type="entry name" value="ABC2_TM"/>
</dbReference>
<feature type="transmembrane region" description="Helical" evidence="9">
    <location>
        <begin position="3628"/>
        <end position="3654"/>
    </location>
</feature>
<dbReference type="InterPro" id="IPR027417">
    <property type="entry name" value="P-loop_NTPase"/>
</dbReference>
<feature type="domain" description="ABC transporter" evidence="10">
    <location>
        <begin position="1739"/>
        <end position="1980"/>
    </location>
</feature>
<dbReference type="InterPro" id="IPR005201">
    <property type="entry name" value="TIM_ENGase"/>
</dbReference>
<feature type="transmembrane region" description="Helical" evidence="9">
    <location>
        <begin position="2958"/>
        <end position="2980"/>
    </location>
</feature>
<feature type="transmembrane region" description="Helical" evidence="9">
    <location>
        <begin position="12"/>
        <end position="33"/>
    </location>
</feature>
<feature type="domain" description="ABC transporter" evidence="10">
    <location>
        <begin position="3160"/>
        <end position="3402"/>
    </location>
</feature>
<evidence type="ECO:0000256" key="7">
    <source>
        <dbReference type="ARBA" id="ARBA00022989"/>
    </source>
</evidence>
<name>A0AAD9LG35_9STRA</name>
<evidence type="ECO:0000256" key="4">
    <source>
        <dbReference type="ARBA" id="ARBA00022692"/>
    </source>
</evidence>
<dbReference type="GO" id="GO:0140359">
    <property type="term" value="F:ABC-type transporter activity"/>
    <property type="evidence" value="ECO:0007669"/>
    <property type="project" value="InterPro"/>
</dbReference>
<dbReference type="InterPro" id="IPR043926">
    <property type="entry name" value="ABCG_dom"/>
</dbReference>
<feature type="transmembrane region" description="Helical" evidence="9">
    <location>
        <begin position="2187"/>
        <end position="2209"/>
    </location>
</feature>
<dbReference type="GO" id="GO:0005737">
    <property type="term" value="C:cytoplasm"/>
    <property type="evidence" value="ECO:0007669"/>
    <property type="project" value="InterPro"/>
</dbReference>
<evidence type="ECO:0000256" key="5">
    <source>
        <dbReference type="ARBA" id="ARBA00022741"/>
    </source>
</evidence>
<dbReference type="InterPro" id="IPR003439">
    <property type="entry name" value="ABC_transporter-like_ATP-bd"/>
</dbReference>
<feature type="transmembrane region" description="Helical" evidence="9">
    <location>
        <begin position="2148"/>
        <end position="2175"/>
    </location>
</feature>
<feature type="domain" description="ABC transporter" evidence="10">
    <location>
        <begin position="2482"/>
        <end position="2748"/>
    </location>
</feature>
<dbReference type="Pfam" id="PF19055">
    <property type="entry name" value="ABC2_membrane_7"/>
    <property type="match status" value="1"/>
</dbReference>
<feature type="transmembrane region" description="Helical" evidence="9">
    <location>
        <begin position="3570"/>
        <end position="3592"/>
    </location>
</feature>
<feature type="transmembrane region" description="Helical" evidence="9">
    <location>
        <begin position="1542"/>
        <end position="1568"/>
    </location>
</feature>
<dbReference type="SMART" id="SM00382">
    <property type="entry name" value="AAA"/>
    <property type="match status" value="4"/>
</dbReference>
<feature type="transmembrane region" description="Helical" evidence="9">
    <location>
        <begin position="3598"/>
        <end position="3621"/>
    </location>
</feature>
<dbReference type="FunFam" id="3.40.50.300:FF:000289">
    <property type="entry name" value="ABC transporter G family member 31"/>
    <property type="match status" value="2"/>
</dbReference>
<organism evidence="11 12">
    <name type="scientific">Phytophthora citrophthora</name>
    <dbReference type="NCBI Taxonomy" id="4793"/>
    <lineage>
        <taxon>Eukaryota</taxon>
        <taxon>Sar</taxon>
        <taxon>Stramenopiles</taxon>
        <taxon>Oomycota</taxon>
        <taxon>Peronosporomycetes</taxon>
        <taxon>Peronosporales</taxon>
        <taxon>Peronosporaceae</taxon>
        <taxon>Phytophthora</taxon>
    </lineage>
</organism>
<dbReference type="EMBL" id="JASMQC010000024">
    <property type="protein sequence ID" value="KAK1935046.1"/>
    <property type="molecule type" value="Genomic_DNA"/>
</dbReference>
<evidence type="ECO:0000256" key="2">
    <source>
        <dbReference type="ARBA" id="ARBA00006012"/>
    </source>
</evidence>
<keyword evidence="5" id="KW-0547">Nucleotide-binding</keyword>
<dbReference type="PANTHER" id="PTHR19241">
    <property type="entry name" value="ATP-BINDING CASSETTE TRANSPORTER"/>
    <property type="match status" value="1"/>
</dbReference>
<accession>A0AAD9LG35</accession>
<dbReference type="InterPro" id="IPR003593">
    <property type="entry name" value="AAA+_ATPase"/>
</dbReference>
<evidence type="ECO:0000256" key="1">
    <source>
        <dbReference type="ARBA" id="ARBA00004141"/>
    </source>
</evidence>
<dbReference type="Proteomes" id="UP001259832">
    <property type="component" value="Unassembled WGS sequence"/>
</dbReference>
<dbReference type="Gene3D" id="2.60.120.260">
    <property type="entry name" value="Galactose-binding domain-like"/>
    <property type="match status" value="1"/>
</dbReference>
<feature type="transmembrane region" description="Helical" evidence="9">
    <location>
        <begin position="1468"/>
        <end position="1490"/>
    </location>
</feature>
<feature type="transmembrane region" description="Helical" evidence="9">
    <location>
        <begin position="2992"/>
        <end position="3009"/>
    </location>
</feature>
<feature type="transmembrane region" description="Helical" evidence="9">
    <location>
        <begin position="2373"/>
        <end position="2394"/>
    </location>
</feature>
<evidence type="ECO:0000313" key="11">
    <source>
        <dbReference type="EMBL" id="KAK1935046.1"/>
    </source>
</evidence>
<feature type="transmembrane region" description="Helical" evidence="9">
    <location>
        <begin position="2075"/>
        <end position="2094"/>
    </location>
</feature>
<keyword evidence="3" id="KW-0813">Transport</keyword>
<evidence type="ECO:0000256" key="6">
    <source>
        <dbReference type="ARBA" id="ARBA00022840"/>
    </source>
</evidence>
<feature type="transmembrane region" description="Helical" evidence="9">
    <location>
        <begin position="2321"/>
        <end position="2342"/>
    </location>
</feature>
<protein>
    <submittedName>
        <fullName evidence="11">ABC transporter G family member 31</fullName>
    </submittedName>
</protein>
<feature type="transmembrane region" description="Helical" evidence="9">
    <location>
        <begin position="3747"/>
        <end position="3768"/>
    </location>
</feature>
<proteinExistence type="inferred from homology"/>
<evidence type="ECO:0000256" key="9">
    <source>
        <dbReference type="SAM" id="Phobius"/>
    </source>
</evidence>
<feature type="transmembrane region" description="Helical" evidence="9">
    <location>
        <begin position="3498"/>
        <end position="3516"/>
    </location>
</feature>
<dbReference type="SUPFAM" id="SSF52540">
    <property type="entry name" value="P-loop containing nucleoside triphosphate hydrolases"/>
    <property type="match status" value="4"/>
</dbReference>
<dbReference type="FunFam" id="3.40.50.300:FF:000528">
    <property type="entry name" value="ABC transporter G family member 31"/>
    <property type="match status" value="2"/>
</dbReference>
<dbReference type="InterPro" id="IPR010929">
    <property type="entry name" value="PDR_CDR_ABC"/>
</dbReference>
<feature type="transmembrane region" description="Helical" evidence="9">
    <location>
        <begin position="2922"/>
        <end position="2946"/>
    </location>
</feature>
<feature type="transmembrane region" description="Helical" evidence="9">
    <location>
        <begin position="1665"/>
        <end position="1689"/>
    </location>
</feature>
<evidence type="ECO:0000259" key="10">
    <source>
        <dbReference type="PROSITE" id="PS50893"/>
    </source>
</evidence>
<feature type="transmembrane region" description="Helical" evidence="9">
    <location>
        <begin position="2216"/>
        <end position="2234"/>
    </location>
</feature>
<keyword evidence="6" id="KW-0067">ATP-binding</keyword>
<comment type="subcellular location">
    <subcellularLocation>
        <location evidence="1">Membrane</location>
        <topology evidence="1">Multi-pass membrane protein</topology>
    </subcellularLocation>
</comment>
<dbReference type="CDD" id="cd03232">
    <property type="entry name" value="ABCG_PDR_domain2"/>
    <property type="match status" value="2"/>
</dbReference>
<feature type="transmembrane region" description="Helical" evidence="9">
    <location>
        <begin position="3528"/>
        <end position="3549"/>
    </location>
</feature>
<feature type="transmembrane region" description="Helical" evidence="9">
    <location>
        <begin position="2878"/>
        <end position="2902"/>
    </location>
</feature>
<dbReference type="FunFam" id="3.20.20.80:FF:000402">
    <property type="entry name" value="Predicted protein"/>
    <property type="match status" value="1"/>
</dbReference>